<name>A0A9P0MWE2_NEZVI</name>
<dbReference type="Gene3D" id="3.90.1200.10">
    <property type="match status" value="1"/>
</dbReference>
<gene>
    <name evidence="2" type="ORF">NEZAVI_LOCUS14670</name>
</gene>
<dbReference type="InterPro" id="IPR004119">
    <property type="entry name" value="EcKL"/>
</dbReference>
<organism evidence="2 3">
    <name type="scientific">Nezara viridula</name>
    <name type="common">Southern green stink bug</name>
    <name type="synonym">Cimex viridulus</name>
    <dbReference type="NCBI Taxonomy" id="85310"/>
    <lineage>
        <taxon>Eukaryota</taxon>
        <taxon>Metazoa</taxon>
        <taxon>Ecdysozoa</taxon>
        <taxon>Arthropoda</taxon>
        <taxon>Hexapoda</taxon>
        <taxon>Insecta</taxon>
        <taxon>Pterygota</taxon>
        <taxon>Neoptera</taxon>
        <taxon>Paraneoptera</taxon>
        <taxon>Hemiptera</taxon>
        <taxon>Heteroptera</taxon>
        <taxon>Panheteroptera</taxon>
        <taxon>Pentatomomorpha</taxon>
        <taxon>Pentatomoidea</taxon>
        <taxon>Pentatomidae</taxon>
        <taxon>Pentatominae</taxon>
        <taxon>Nezara</taxon>
    </lineage>
</organism>
<feature type="domain" description="CHK kinase-like" evidence="1">
    <location>
        <begin position="123"/>
        <end position="317"/>
    </location>
</feature>
<dbReference type="PANTHER" id="PTHR11012">
    <property type="entry name" value="PROTEIN KINASE-LIKE DOMAIN-CONTAINING"/>
    <property type="match status" value="1"/>
</dbReference>
<dbReference type="SUPFAM" id="SSF56112">
    <property type="entry name" value="Protein kinase-like (PK-like)"/>
    <property type="match status" value="1"/>
</dbReference>
<dbReference type="EMBL" id="OV725083">
    <property type="protein sequence ID" value="CAH1406810.1"/>
    <property type="molecule type" value="Genomic_DNA"/>
</dbReference>
<evidence type="ECO:0000313" key="3">
    <source>
        <dbReference type="Proteomes" id="UP001152798"/>
    </source>
</evidence>
<dbReference type="Proteomes" id="UP001152798">
    <property type="component" value="Chromosome 7"/>
</dbReference>
<dbReference type="InterPro" id="IPR015897">
    <property type="entry name" value="CHK_kinase-like"/>
</dbReference>
<dbReference type="InterPro" id="IPR011009">
    <property type="entry name" value="Kinase-like_dom_sf"/>
</dbReference>
<reference evidence="2" key="1">
    <citation type="submission" date="2022-01" db="EMBL/GenBank/DDBJ databases">
        <authorList>
            <person name="King R."/>
        </authorList>
    </citation>
    <scope>NUCLEOTIDE SEQUENCE</scope>
</reference>
<proteinExistence type="predicted"/>
<protein>
    <recommendedName>
        <fullName evidence="1">CHK kinase-like domain-containing protein</fullName>
    </recommendedName>
</protein>
<dbReference type="Pfam" id="PF02958">
    <property type="entry name" value="EcKL"/>
    <property type="match status" value="1"/>
</dbReference>
<evidence type="ECO:0000313" key="2">
    <source>
        <dbReference type="EMBL" id="CAH1406810.1"/>
    </source>
</evidence>
<dbReference type="SMART" id="SM00587">
    <property type="entry name" value="CHK"/>
    <property type="match status" value="1"/>
</dbReference>
<accession>A0A9P0MWE2</accession>
<evidence type="ECO:0000259" key="1">
    <source>
        <dbReference type="SMART" id="SM00587"/>
    </source>
</evidence>
<dbReference type="PANTHER" id="PTHR11012:SF56">
    <property type="entry name" value="CHK KINASE-LIKE DOMAIN-CONTAINING PROTEIN-RELATED"/>
    <property type="match status" value="1"/>
</dbReference>
<sequence>MDKEVLEVVLKMLDRESKIASIIDLQSVPALAKGENYTSTILRITAKVVLGNGRIAKKSFIMKQIITEGPGGEFMKFRDVGKKESQIYSVIHKEMTYLMEEFEDTDETLWCYFIHYDPLLSYILLEDLNASGYSLVPRQKGLDLDHAILVLRSLGRYHGMAKVLEQRGIISKDDYEPNEFYTNPKLIKAIPYSGISNVAKALQESWGPEWVETGKKLVIPFDAFADKWSKVGNIYTETKFTVLIHGDCWSNNMMFKYDFQKRPIGVKFLDYQIPQYNTPCMDVTDFLYLGVQPSVRRNNFQLLLKTYYDSLVRTLDKFGFTGTKPTLEEITNTMNRLEFVGLAKFVSIYYGLTCSSAEAFDLEKILTTDGEEGFNEDILREPGMIEKLGPDIIDFVERYVPSLK</sequence>
<keyword evidence="3" id="KW-1185">Reference proteome</keyword>
<dbReference type="AlphaFoldDB" id="A0A9P0MWE2"/>
<dbReference type="OrthoDB" id="6600040at2759"/>